<sequence>MIKERILAASQARVTAKGIFFRGLHYSCTRAIREQWFEKATHKKSWKITIYYEPGQSEGIYIWDSERGFEFCNLVMPHNTWSHYQLQRYYESLQKLKSLKKQKLINKKRRSVYRRKGILWES</sequence>
<gene>
    <name evidence="1" type="ORF">DQG23_21450</name>
</gene>
<dbReference type="EMBL" id="QMFB01000013">
    <property type="protein sequence ID" value="RAV19110.1"/>
    <property type="molecule type" value="Genomic_DNA"/>
</dbReference>
<organism evidence="1 2">
    <name type="scientific">Paenibacillus contaminans</name>
    <dbReference type="NCBI Taxonomy" id="450362"/>
    <lineage>
        <taxon>Bacteria</taxon>
        <taxon>Bacillati</taxon>
        <taxon>Bacillota</taxon>
        <taxon>Bacilli</taxon>
        <taxon>Bacillales</taxon>
        <taxon>Paenibacillaceae</taxon>
        <taxon>Paenibacillus</taxon>
    </lineage>
</organism>
<dbReference type="OrthoDB" id="2664949at2"/>
<dbReference type="AlphaFoldDB" id="A0A329MH52"/>
<evidence type="ECO:0000313" key="2">
    <source>
        <dbReference type="Proteomes" id="UP000250369"/>
    </source>
</evidence>
<evidence type="ECO:0000313" key="1">
    <source>
        <dbReference type="EMBL" id="RAV19110.1"/>
    </source>
</evidence>
<accession>A0A329MH52</accession>
<evidence type="ECO:0008006" key="3">
    <source>
        <dbReference type="Google" id="ProtNLM"/>
    </source>
</evidence>
<comment type="caution">
    <text evidence="1">The sequence shown here is derived from an EMBL/GenBank/DDBJ whole genome shotgun (WGS) entry which is preliminary data.</text>
</comment>
<name>A0A329MH52_9BACL</name>
<proteinExistence type="predicted"/>
<dbReference type="RefSeq" id="WP_113032929.1">
    <property type="nucleotide sequence ID" value="NZ_QMFB01000013.1"/>
</dbReference>
<reference evidence="1 2" key="1">
    <citation type="journal article" date="2009" name="Int. J. Syst. Evol. Microbiol.">
        <title>Paenibacillus contaminans sp. nov., isolated from a contaminated laboratory plate.</title>
        <authorList>
            <person name="Chou J.H."/>
            <person name="Lee J.H."/>
            <person name="Lin M.C."/>
            <person name="Chang P.S."/>
            <person name="Arun A.B."/>
            <person name="Young C.C."/>
            <person name="Chen W.M."/>
        </authorList>
    </citation>
    <scope>NUCLEOTIDE SEQUENCE [LARGE SCALE GENOMIC DNA]</scope>
    <source>
        <strain evidence="1 2">CKOBP-6</strain>
    </source>
</reference>
<keyword evidence="2" id="KW-1185">Reference proteome</keyword>
<dbReference type="Proteomes" id="UP000250369">
    <property type="component" value="Unassembled WGS sequence"/>
</dbReference>
<protein>
    <recommendedName>
        <fullName evidence="3">Transposase-like Mu C-terminal domain-containing protein</fullName>
    </recommendedName>
</protein>